<evidence type="ECO:0000259" key="3">
    <source>
        <dbReference type="Pfam" id="PF01370"/>
    </source>
</evidence>
<dbReference type="SUPFAM" id="SSF51735">
    <property type="entry name" value="NAD(P)-binding Rossmann-fold domains"/>
    <property type="match status" value="1"/>
</dbReference>
<dbReference type="InterPro" id="IPR036291">
    <property type="entry name" value="NAD(P)-bd_dom_sf"/>
</dbReference>
<gene>
    <name evidence="4" type="ORF">SAMN02744645_0553</name>
</gene>
<feature type="domain" description="NAD-dependent epimerase/dehydratase" evidence="3">
    <location>
        <begin position="3"/>
        <end position="231"/>
    </location>
</feature>
<evidence type="ECO:0000256" key="1">
    <source>
        <dbReference type="ARBA" id="ARBA00005125"/>
    </source>
</evidence>
<dbReference type="Proteomes" id="UP000184000">
    <property type="component" value="Unassembled WGS sequence"/>
</dbReference>
<dbReference type="InterPro" id="IPR001509">
    <property type="entry name" value="Epimerase_deHydtase"/>
</dbReference>
<sequence>MRVLVTGADGFVARALVPQITMLPGCCVVAAVRRLRCAERDTSERGGTVQWLELGDLATAQLRPDLLSGVDVVVHCAARVHVMDELHSDPLAAFRAVNVNGTLNLAHAAAQAGAKRFVFLSSVKVHGESTSCGRPFTADDALCPVDPYAVSKMDAERALLALSEKTGLEVVIIRPPLVYGPGVKANFYSMMRWLDKGIPLPLGAIRNRRSLVALDNLADLIVSCLAHPNAAGQAFLASDDEDLSTTELLRRLGEALGKPARLIPVPPRLLEGAGAVLGKRAVIERICGSLQADIGKTKALLGWRPPVSVHEALALTAVGFKQEL</sequence>
<dbReference type="RefSeq" id="WP_073299018.1">
    <property type="nucleotide sequence ID" value="NZ_FQXA01000001.1"/>
</dbReference>
<name>A0A1M5KLP7_9GAMM</name>
<reference evidence="4 5" key="1">
    <citation type="submission" date="2016-11" db="EMBL/GenBank/DDBJ databases">
        <authorList>
            <person name="Jaros S."/>
            <person name="Januszkiewicz K."/>
            <person name="Wedrychowicz H."/>
        </authorList>
    </citation>
    <scope>NUCLEOTIDE SEQUENCE [LARGE SCALE GENOMIC DNA]</scope>
    <source>
        <strain evidence="4 5">DSM 18231</strain>
    </source>
</reference>
<comment type="similarity">
    <text evidence="2">Belongs to the NAD(P)-dependent epimerase/dehydratase family.</text>
</comment>
<accession>A0A1M5KLP7</accession>
<evidence type="ECO:0000256" key="2">
    <source>
        <dbReference type="ARBA" id="ARBA00007637"/>
    </source>
</evidence>
<organism evidence="4 5">
    <name type="scientific">Stutzerimonas xanthomarina DSM 18231</name>
    <dbReference type="NCBI Taxonomy" id="1403346"/>
    <lineage>
        <taxon>Bacteria</taxon>
        <taxon>Pseudomonadati</taxon>
        <taxon>Pseudomonadota</taxon>
        <taxon>Gammaproteobacteria</taxon>
        <taxon>Pseudomonadales</taxon>
        <taxon>Pseudomonadaceae</taxon>
        <taxon>Stutzerimonas</taxon>
    </lineage>
</organism>
<protein>
    <submittedName>
        <fullName evidence="4">UDP-glucose 4-epimerase</fullName>
    </submittedName>
</protein>
<dbReference type="Pfam" id="PF01370">
    <property type="entry name" value="Epimerase"/>
    <property type="match status" value="1"/>
</dbReference>
<dbReference type="GeneID" id="98639680"/>
<dbReference type="AlphaFoldDB" id="A0A1M5KLP7"/>
<evidence type="ECO:0000313" key="5">
    <source>
        <dbReference type="Proteomes" id="UP000184000"/>
    </source>
</evidence>
<proteinExistence type="inferred from homology"/>
<dbReference type="PANTHER" id="PTHR43000">
    <property type="entry name" value="DTDP-D-GLUCOSE 4,6-DEHYDRATASE-RELATED"/>
    <property type="match status" value="1"/>
</dbReference>
<dbReference type="Gene3D" id="3.40.50.720">
    <property type="entry name" value="NAD(P)-binding Rossmann-like Domain"/>
    <property type="match status" value="1"/>
</dbReference>
<evidence type="ECO:0000313" key="4">
    <source>
        <dbReference type="EMBL" id="SHG53698.1"/>
    </source>
</evidence>
<comment type="pathway">
    <text evidence="1">Bacterial outer membrane biogenesis; LPS O-antigen biosynthesis.</text>
</comment>
<dbReference type="EMBL" id="FQXA01000001">
    <property type="protein sequence ID" value="SHG53698.1"/>
    <property type="molecule type" value="Genomic_DNA"/>
</dbReference>
<dbReference type="CDD" id="cd05232">
    <property type="entry name" value="UDP_G4E_4_SDR_e"/>
    <property type="match status" value="1"/>
</dbReference>